<dbReference type="InterPro" id="IPR036634">
    <property type="entry name" value="PRD_sf"/>
</dbReference>
<dbReference type="PANTHER" id="PTHR30185:SF15">
    <property type="entry name" value="CRYPTIC BETA-GLUCOSIDE BGL OPERON ANTITERMINATOR"/>
    <property type="match status" value="1"/>
</dbReference>
<dbReference type="SUPFAM" id="SSF50151">
    <property type="entry name" value="SacY-like RNA-binding domain"/>
    <property type="match status" value="1"/>
</dbReference>
<keyword evidence="1" id="KW-0677">Repeat</keyword>
<evidence type="ECO:0000313" key="3">
    <source>
        <dbReference type="EMBL" id="QOG26414.1"/>
    </source>
</evidence>
<dbReference type="SUPFAM" id="SSF63520">
    <property type="entry name" value="PTS-regulatory domain, PRD"/>
    <property type="match status" value="2"/>
</dbReference>
<dbReference type="InterPro" id="IPR011608">
    <property type="entry name" value="PRD"/>
</dbReference>
<gene>
    <name evidence="3" type="ORF">EGM181_03645</name>
</gene>
<dbReference type="AlphaFoldDB" id="A0AAE7MMW8"/>
<dbReference type="EMBL" id="CP050485">
    <property type="protein sequence ID" value="QOG26414.1"/>
    <property type="molecule type" value="Genomic_DNA"/>
</dbReference>
<dbReference type="InterPro" id="IPR004341">
    <property type="entry name" value="CAT_RNA-bd_dom"/>
</dbReference>
<organism evidence="3 4">
    <name type="scientific">Enterococcus gallinarum</name>
    <dbReference type="NCBI Taxonomy" id="1353"/>
    <lineage>
        <taxon>Bacteria</taxon>
        <taxon>Bacillati</taxon>
        <taxon>Bacillota</taxon>
        <taxon>Bacilli</taxon>
        <taxon>Lactobacillales</taxon>
        <taxon>Enterococcaceae</taxon>
        <taxon>Enterococcus</taxon>
    </lineage>
</organism>
<name>A0AAE7MMW8_ENTGA</name>
<dbReference type="InterPro" id="IPR050661">
    <property type="entry name" value="BglG_antiterminators"/>
</dbReference>
<evidence type="ECO:0000313" key="4">
    <source>
        <dbReference type="Proteomes" id="UP000516696"/>
    </source>
</evidence>
<feature type="domain" description="PRD" evidence="2">
    <location>
        <begin position="173"/>
        <end position="285"/>
    </location>
</feature>
<dbReference type="RefSeq" id="WP_002333915.1">
    <property type="nucleotide sequence ID" value="NZ_CP050485.1"/>
</dbReference>
<proteinExistence type="predicted"/>
<accession>A0AAE7MMW8</accession>
<dbReference type="SMART" id="SM01061">
    <property type="entry name" value="CAT_RBD"/>
    <property type="match status" value="1"/>
</dbReference>
<protein>
    <submittedName>
        <fullName evidence="3">PRD domain-containing protein</fullName>
    </submittedName>
</protein>
<feature type="domain" description="PRD" evidence="2">
    <location>
        <begin position="66"/>
        <end position="170"/>
    </location>
</feature>
<dbReference type="PANTHER" id="PTHR30185">
    <property type="entry name" value="CRYPTIC BETA-GLUCOSIDE BGL OPERON ANTITERMINATOR"/>
    <property type="match status" value="1"/>
</dbReference>
<dbReference type="Proteomes" id="UP000516696">
    <property type="component" value="Chromosome"/>
</dbReference>
<dbReference type="InterPro" id="IPR036650">
    <property type="entry name" value="CAT_RNA-bd_dom_sf"/>
</dbReference>
<evidence type="ECO:0000259" key="2">
    <source>
        <dbReference type="PROSITE" id="PS51372"/>
    </source>
</evidence>
<evidence type="ECO:0000256" key="1">
    <source>
        <dbReference type="ARBA" id="ARBA00022737"/>
    </source>
</evidence>
<dbReference type="Pfam" id="PF03123">
    <property type="entry name" value="CAT_RBD"/>
    <property type="match status" value="1"/>
</dbReference>
<dbReference type="Gene3D" id="1.10.1790.10">
    <property type="entry name" value="PRD domain"/>
    <property type="match status" value="2"/>
</dbReference>
<reference evidence="3 4" key="1">
    <citation type="submission" date="2020-03" db="EMBL/GenBank/DDBJ databases">
        <title>Characterization of ganglioside-mimicking enterococci.</title>
        <authorList>
            <person name="Patry R.T."/>
            <person name="Nothaft H."/>
            <person name="Bridger R."/>
            <person name="Shajahan A."/>
            <person name="Huynh S."/>
            <person name="Sanchez S."/>
            <person name="Azadi P."/>
            <person name="Cooper K."/>
            <person name="Miller W.G."/>
            <person name="Parker C.T."/>
            <person name="Wells L."/>
            <person name="Szymanski C.M."/>
        </authorList>
    </citation>
    <scope>NUCLEOTIDE SEQUENCE [LARGE SCALE GENOMIC DNA]</scope>
    <source>
        <strain evidence="3 4">EGM181</strain>
    </source>
</reference>
<dbReference type="PROSITE" id="PS51372">
    <property type="entry name" value="PRD_2"/>
    <property type="match status" value="2"/>
</dbReference>
<dbReference type="GO" id="GO:0003723">
    <property type="term" value="F:RNA binding"/>
    <property type="evidence" value="ECO:0007669"/>
    <property type="project" value="InterPro"/>
</dbReference>
<dbReference type="GO" id="GO:0006355">
    <property type="term" value="P:regulation of DNA-templated transcription"/>
    <property type="evidence" value="ECO:0007669"/>
    <property type="project" value="InterPro"/>
</dbReference>
<sequence length="288" mass="33554">MFVIKQIFNNNAALIQIDEQSQAVAKGKGIAFEKKKGDFVDVKQIEKLFTLDSETSIKNLYFLLKDIPIDVVTATYEIIQMVREDYGIKVLDYIYITISDHIYGVYRRYKDGKYQESMFPDFSKEYPTEYKVAEKALNIVNRSLEISLPKSEIKNLALHFINAGGEVEEERELNEQRDAKALVDIVKTVLTNHGICRKNSSEDYYDRLMIHLQYLIERILESKGTQAMISSQIVADVRRNYPESFEIATEIFNEVKEKLNRDVGIDEHFYFIIHIQRIISEMPLNNKI</sequence>
<dbReference type="Pfam" id="PF00874">
    <property type="entry name" value="PRD"/>
    <property type="match status" value="2"/>
</dbReference>
<dbReference type="Gene3D" id="2.30.24.10">
    <property type="entry name" value="CAT RNA-binding domain"/>
    <property type="match status" value="1"/>
</dbReference>